<evidence type="ECO:0000313" key="4">
    <source>
        <dbReference type="EMBL" id="KAL0193002.1"/>
    </source>
</evidence>
<proteinExistence type="predicted"/>
<gene>
    <name evidence="4" type="ORF">M9458_011298</name>
</gene>
<dbReference type="InterPro" id="IPR024862">
    <property type="entry name" value="TRPV"/>
</dbReference>
<evidence type="ECO:0000256" key="3">
    <source>
        <dbReference type="SAM" id="Phobius"/>
    </source>
</evidence>
<accession>A0ABD0R502</accession>
<keyword evidence="2" id="KW-0040">ANK repeat</keyword>
<keyword evidence="3" id="KW-0472">Membrane</keyword>
<evidence type="ECO:0000256" key="2">
    <source>
        <dbReference type="ARBA" id="ARBA00023043"/>
    </source>
</evidence>
<evidence type="ECO:0000256" key="1">
    <source>
        <dbReference type="ARBA" id="ARBA00022737"/>
    </source>
</evidence>
<dbReference type="PANTHER" id="PTHR10582">
    <property type="entry name" value="TRANSIENT RECEPTOR POTENTIAL ION CHANNEL PROTEIN"/>
    <property type="match status" value="1"/>
</dbReference>
<feature type="transmembrane region" description="Helical" evidence="3">
    <location>
        <begin position="27"/>
        <end position="46"/>
    </location>
</feature>
<protein>
    <submittedName>
        <fullName evidence="4">Uncharacterized protein</fullName>
    </submittedName>
</protein>
<dbReference type="Proteomes" id="UP001529510">
    <property type="component" value="Unassembled WGS sequence"/>
</dbReference>
<dbReference type="EMBL" id="JAMKFB020000005">
    <property type="protein sequence ID" value="KAL0193002.1"/>
    <property type="molecule type" value="Genomic_DNA"/>
</dbReference>
<feature type="non-terminal residue" evidence="4">
    <location>
        <position position="1"/>
    </location>
</feature>
<keyword evidence="3" id="KW-1133">Transmembrane helix</keyword>
<reference evidence="4 5" key="1">
    <citation type="submission" date="2024-05" db="EMBL/GenBank/DDBJ databases">
        <title>Genome sequencing and assembly of Indian major carp, Cirrhinus mrigala (Hamilton, 1822).</title>
        <authorList>
            <person name="Mohindra V."/>
            <person name="Chowdhury L.M."/>
            <person name="Lal K."/>
            <person name="Jena J.K."/>
        </authorList>
    </citation>
    <scope>NUCLEOTIDE SEQUENCE [LARGE SCALE GENOMIC DNA]</scope>
    <source>
        <strain evidence="4">CM1030</strain>
        <tissue evidence="4">Blood</tissue>
    </source>
</reference>
<comment type="caution">
    <text evidence="4">The sequence shown here is derived from an EMBL/GenBank/DDBJ whole genome shotgun (WGS) entry which is preliminary data.</text>
</comment>
<name>A0ABD0R502_CIRMR</name>
<sequence length="63" mass="7650">NRLEMLHIEPFNRLIEEKWDRFAKRMFLLNFIVYVIYLFILTAVAYHREAGKVLSNDQVDIHV</sequence>
<organism evidence="4 5">
    <name type="scientific">Cirrhinus mrigala</name>
    <name type="common">Mrigala</name>
    <dbReference type="NCBI Taxonomy" id="683832"/>
    <lineage>
        <taxon>Eukaryota</taxon>
        <taxon>Metazoa</taxon>
        <taxon>Chordata</taxon>
        <taxon>Craniata</taxon>
        <taxon>Vertebrata</taxon>
        <taxon>Euteleostomi</taxon>
        <taxon>Actinopterygii</taxon>
        <taxon>Neopterygii</taxon>
        <taxon>Teleostei</taxon>
        <taxon>Ostariophysi</taxon>
        <taxon>Cypriniformes</taxon>
        <taxon>Cyprinidae</taxon>
        <taxon>Labeoninae</taxon>
        <taxon>Labeonini</taxon>
        <taxon>Cirrhinus</taxon>
    </lineage>
</organism>
<dbReference type="PANTHER" id="PTHR10582:SF5">
    <property type="entry name" value="TRANSIENT RECEPTOR POTENTIAL CATION CHANNEL SUBFAMILY V MEMBER 2"/>
    <property type="match status" value="1"/>
</dbReference>
<keyword evidence="3" id="KW-0812">Transmembrane</keyword>
<evidence type="ECO:0000313" key="5">
    <source>
        <dbReference type="Proteomes" id="UP001529510"/>
    </source>
</evidence>
<feature type="non-terminal residue" evidence="4">
    <location>
        <position position="63"/>
    </location>
</feature>
<keyword evidence="1" id="KW-0677">Repeat</keyword>
<dbReference type="AlphaFoldDB" id="A0ABD0R502"/>
<keyword evidence="5" id="KW-1185">Reference proteome</keyword>